<proteinExistence type="predicted"/>
<feature type="transmembrane region" description="Helical" evidence="1">
    <location>
        <begin position="60"/>
        <end position="81"/>
    </location>
</feature>
<keyword evidence="3" id="KW-1185">Reference proteome</keyword>
<accession>A0A2T3HRD4</accession>
<gene>
    <name evidence="2" type="ORF">C7T94_02320</name>
</gene>
<protein>
    <submittedName>
        <fullName evidence="2">Uncharacterized protein</fullName>
    </submittedName>
</protein>
<keyword evidence="1" id="KW-0472">Membrane</keyword>
<reference evidence="2 3" key="1">
    <citation type="submission" date="2018-03" db="EMBL/GenBank/DDBJ databases">
        <authorList>
            <person name="Keele B.F."/>
        </authorList>
    </citation>
    <scope>NUCLEOTIDE SEQUENCE [LARGE SCALE GENOMIC DNA]</scope>
    <source>
        <strain evidence="2 3">YL28-9</strain>
    </source>
</reference>
<dbReference type="Proteomes" id="UP000240912">
    <property type="component" value="Unassembled WGS sequence"/>
</dbReference>
<evidence type="ECO:0000313" key="2">
    <source>
        <dbReference type="EMBL" id="PST84976.1"/>
    </source>
</evidence>
<dbReference type="EMBL" id="PYLS01000001">
    <property type="protein sequence ID" value="PST84976.1"/>
    <property type="molecule type" value="Genomic_DNA"/>
</dbReference>
<organism evidence="2 3">
    <name type="scientific">Pedobacter yulinensis</name>
    <dbReference type="NCBI Taxonomy" id="2126353"/>
    <lineage>
        <taxon>Bacteria</taxon>
        <taxon>Pseudomonadati</taxon>
        <taxon>Bacteroidota</taxon>
        <taxon>Sphingobacteriia</taxon>
        <taxon>Sphingobacteriales</taxon>
        <taxon>Sphingobacteriaceae</taxon>
        <taxon>Pedobacter</taxon>
    </lineage>
</organism>
<sequence>MAQPAGRLVEWGLGKRAYSGPQITRLIRMTSGSEELRGLELPFNHPASGLGLLVRTAWGVYKPTVIICCFMIVPFVFKLGAKKRRGTHLSSLRP</sequence>
<keyword evidence="1" id="KW-1133">Transmembrane helix</keyword>
<keyword evidence="1" id="KW-0812">Transmembrane</keyword>
<name>A0A2T3HRD4_9SPHI</name>
<evidence type="ECO:0000313" key="3">
    <source>
        <dbReference type="Proteomes" id="UP000240912"/>
    </source>
</evidence>
<dbReference type="AlphaFoldDB" id="A0A2T3HRD4"/>
<evidence type="ECO:0000256" key="1">
    <source>
        <dbReference type="SAM" id="Phobius"/>
    </source>
</evidence>
<comment type="caution">
    <text evidence="2">The sequence shown here is derived from an EMBL/GenBank/DDBJ whole genome shotgun (WGS) entry which is preliminary data.</text>
</comment>